<keyword evidence="4" id="KW-1185">Reference proteome</keyword>
<dbReference type="Proteomes" id="UP000654075">
    <property type="component" value="Unassembled WGS sequence"/>
</dbReference>
<evidence type="ECO:0000313" key="4">
    <source>
        <dbReference type="Proteomes" id="UP000654075"/>
    </source>
</evidence>
<evidence type="ECO:0000313" key="3">
    <source>
        <dbReference type="EMBL" id="CAE8623494.1"/>
    </source>
</evidence>
<dbReference type="SUPFAM" id="SSF56112">
    <property type="entry name" value="Protein kinase-like (PK-like)"/>
    <property type="match status" value="1"/>
</dbReference>
<dbReference type="PANTHER" id="PTHR24347">
    <property type="entry name" value="SERINE/THREONINE-PROTEIN KINASE"/>
    <property type="match status" value="1"/>
</dbReference>
<dbReference type="InterPro" id="IPR008271">
    <property type="entry name" value="Ser/Thr_kinase_AS"/>
</dbReference>
<sequence length="556" mass="60339">MQAAVDTCFAGISPSDFGCQARFVTAEAVNPPRGFESQWSSFSAGRDIDELPWISDAEALEQIAVVLLLVNLSRPGQVAALSVLIGHMDTQELAPPILCLPIASDDCEIEEAEQQALTEALLELGADDVLEGQPAGLGLILAAKAAVERSIHRVEQVTAQANESASAVAYLAKLKAALRTTLWEYLPQELSSPLPPVDHSIALSNGVHIAGWTLGRRLSSGSIFGAVYEVHPPPGVPGSTQAMKVIPKSVVTSFNELNRVKRMLRVLEVLRSEDWRHPGIVMMRSLFHTTTHLFIRMDLGAPETLYHRLGLRDRGADRSILTSPLLSSIVRQVVDCIAHLHLGPKICHRDIKPENFTVAQPDAHSIMVQLTDFDFAMVQKSQKRCRSACGTFPFMAPEVVLDRDYCGFAADMWSTGMVMLEVMCSRRIVERVLGFGGNLENGHPPTPDVVAGLRKAFDSGGLAAELFRTHGVPESHALRATHLVACDSLVQPDVLRRWTATRLLEELQDQAVNATTTPTRSCASPASSGAGNDDQLETLRPFRDSSKASSLGVGSR</sequence>
<dbReference type="OrthoDB" id="6513151at2759"/>
<dbReference type="Gene3D" id="3.30.200.20">
    <property type="entry name" value="Phosphorylase Kinase, domain 1"/>
    <property type="match status" value="1"/>
</dbReference>
<dbReference type="Gene3D" id="1.10.510.10">
    <property type="entry name" value="Transferase(Phosphotransferase) domain 1"/>
    <property type="match status" value="1"/>
</dbReference>
<dbReference type="PROSITE" id="PS00108">
    <property type="entry name" value="PROTEIN_KINASE_ST"/>
    <property type="match status" value="1"/>
</dbReference>
<comment type="caution">
    <text evidence="3">The sequence shown here is derived from an EMBL/GenBank/DDBJ whole genome shotgun (WGS) entry which is preliminary data.</text>
</comment>
<feature type="region of interest" description="Disordered" evidence="1">
    <location>
        <begin position="512"/>
        <end position="556"/>
    </location>
</feature>
<evidence type="ECO:0000259" key="2">
    <source>
        <dbReference type="PROSITE" id="PS50011"/>
    </source>
</evidence>
<gene>
    <name evidence="3" type="ORF">PGLA1383_LOCUS40759</name>
</gene>
<dbReference type="PROSITE" id="PS50011">
    <property type="entry name" value="PROTEIN_KINASE_DOM"/>
    <property type="match status" value="1"/>
</dbReference>
<name>A0A813GB67_POLGL</name>
<feature type="domain" description="Protein kinase" evidence="2">
    <location>
        <begin position="212"/>
        <end position="512"/>
    </location>
</feature>
<organism evidence="3 4">
    <name type="scientific">Polarella glacialis</name>
    <name type="common">Dinoflagellate</name>
    <dbReference type="NCBI Taxonomy" id="89957"/>
    <lineage>
        <taxon>Eukaryota</taxon>
        <taxon>Sar</taxon>
        <taxon>Alveolata</taxon>
        <taxon>Dinophyceae</taxon>
        <taxon>Suessiales</taxon>
        <taxon>Suessiaceae</taxon>
        <taxon>Polarella</taxon>
    </lineage>
</organism>
<dbReference type="InterPro" id="IPR000719">
    <property type="entry name" value="Prot_kinase_dom"/>
</dbReference>
<protein>
    <recommendedName>
        <fullName evidence="2">Protein kinase domain-containing protein</fullName>
    </recommendedName>
</protein>
<reference evidence="3" key="1">
    <citation type="submission" date="2021-02" db="EMBL/GenBank/DDBJ databases">
        <authorList>
            <person name="Dougan E. K."/>
            <person name="Rhodes N."/>
            <person name="Thang M."/>
            <person name="Chan C."/>
        </authorList>
    </citation>
    <scope>NUCLEOTIDE SEQUENCE</scope>
</reference>
<dbReference type="AlphaFoldDB" id="A0A813GB67"/>
<feature type="compositionally biased region" description="Polar residues" evidence="1">
    <location>
        <begin position="512"/>
        <end position="530"/>
    </location>
</feature>
<dbReference type="EMBL" id="CAJNNV010028183">
    <property type="protein sequence ID" value="CAE8623494.1"/>
    <property type="molecule type" value="Genomic_DNA"/>
</dbReference>
<dbReference type="InterPro" id="IPR011009">
    <property type="entry name" value="Kinase-like_dom_sf"/>
</dbReference>
<dbReference type="Pfam" id="PF00069">
    <property type="entry name" value="Pkinase"/>
    <property type="match status" value="1"/>
</dbReference>
<proteinExistence type="predicted"/>
<dbReference type="GO" id="GO:0004672">
    <property type="term" value="F:protein kinase activity"/>
    <property type="evidence" value="ECO:0007669"/>
    <property type="project" value="InterPro"/>
</dbReference>
<dbReference type="SMART" id="SM00220">
    <property type="entry name" value="S_TKc"/>
    <property type="match status" value="1"/>
</dbReference>
<dbReference type="GO" id="GO:0005524">
    <property type="term" value="F:ATP binding"/>
    <property type="evidence" value="ECO:0007669"/>
    <property type="project" value="InterPro"/>
</dbReference>
<evidence type="ECO:0000256" key="1">
    <source>
        <dbReference type="SAM" id="MobiDB-lite"/>
    </source>
</evidence>
<accession>A0A813GB67</accession>